<keyword evidence="2" id="KW-1185">Reference proteome</keyword>
<protein>
    <submittedName>
        <fullName evidence="1">Uncharacterized protein</fullName>
    </submittedName>
</protein>
<evidence type="ECO:0000313" key="1">
    <source>
        <dbReference type="EMBL" id="GBP92120.1"/>
    </source>
</evidence>
<proteinExistence type="predicted"/>
<dbReference type="Proteomes" id="UP000299102">
    <property type="component" value="Unassembled WGS sequence"/>
</dbReference>
<reference evidence="1 2" key="1">
    <citation type="journal article" date="2019" name="Commun. Biol.">
        <title>The bagworm genome reveals a unique fibroin gene that provides high tensile strength.</title>
        <authorList>
            <person name="Kono N."/>
            <person name="Nakamura H."/>
            <person name="Ohtoshi R."/>
            <person name="Tomita M."/>
            <person name="Numata K."/>
            <person name="Arakawa K."/>
        </authorList>
    </citation>
    <scope>NUCLEOTIDE SEQUENCE [LARGE SCALE GENOMIC DNA]</scope>
</reference>
<name>A0A4C1ZVS4_EUMVA</name>
<organism evidence="1 2">
    <name type="scientific">Eumeta variegata</name>
    <name type="common">Bagworm moth</name>
    <name type="synonym">Eumeta japonica</name>
    <dbReference type="NCBI Taxonomy" id="151549"/>
    <lineage>
        <taxon>Eukaryota</taxon>
        <taxon>Metazoa</taxon>
        <taxon>Ecdysozoa</taxon>
        <taxon>Arthropoda</taxon>
        <taxon>Hexapoda</taxon>
        <taxon>Insecta</taxon>
        <taxon>Pterygota</taxon>
        <taxon>Neoptera</taxon>
        <taxon>Endopterygota</taxon>
        <taxon>Lepidoptera</taxon>
        <taxon>Glossata</taxon>
        <taxon>Ditrysia</taxon>
        <taxon>Tineoidea</taxon>
        <taxon>Psychidae</taxon>
        <taxon>Oiketicinae</taxon>
        <taxon>Eumeta</taxon>
    </lineage>
</organism>
<sequence length="88" mass="10218">MCIRTVLTYASPVFAHAALKHYIGYRTHRRDSSTSRDHIPMRSSEPRLTINRRLPPTLSEDHGTYCSIHLTLIQWQLIAFNDVNDTHD</sequence>
<dbReference type="EMBL" id="BGZK01002240">
    <property type="protein sequence ID" value="GBP92120.1"/>
    <property type="molecule type" value="Genomic_DNA"/>
</dbReference>
<gene>
    <name evidence="1" type="ORF">EVAR_47872_1</name>
</gene>
<evidence type="ECO:0000313" key="2">
    <source>
        <dbReference type="Proteomes" id="UP000299102"/>
    </source>
</evidence>
<comment type="caution">
    <text evidence="1">The sequence shown here is derived from an EMBL/GenBank/DDBJ whole genome shotgun (WGS) entry which is preliminary data.</text>
</comment>
<accession>A0A4C1ZVS4</accession>
<dbReference type="AlphaFoldDB" id="A0A4C1ZVS4"/>